<dbReference type="EMBL" id="JARZFX010000012">
    <property type="protein sequence ID" value="MEC5425295.1"/>
    <property type="molecule type" value="Genomic_DNA"/>
</dbReference>
<feature type="domain" description="Type I restriction modification DNA specificity" evidence="4">
    <location>
        <begin position="185"/>
        <end position="365"/>
    </location>
</feature>
<dbReference type="Gene3D" id="3.90.220.20">
    <property type="entry name" value="DNA methylase specificity domains"/>
    <property type="match status" value="2"/>
</dbReference>
<keyword evidence="6" id="KW-1185">Reference proteome</keyword>
<organism evidence="5 6">
    <name type="scientific">Virgibacillus tibetensis</name>
    <dbReference type="NCBI Taxonomy" id="3042313"/>
    <lineage>
        <taxon>Bacteria</taxon>
        <taxon>Bacillati</taxon>
        <taxon>Bacillota</taxon>
        <taxon>Bacilli</taxon>
        <taxon>Bacillales</taxon>
        <taxon>Bacillaceae</taxon>
        <taxon>Virgibacillus</taxon>
    </lineage>
</organism>
<dbReference type="Proteomes" id="UP001335737">
    <property type="component" value="Unassembled WGS sequence"/>
</dbReference>
<evidence type="ECO:0000256" key="1">
    <source>
        <dbReference type="ARBA" id="ARBA00010923"/>
    </source>
</evidence>
<evidence type="ECO:0000256" key="3">
    <source>
        <dbReference type="ARBA" id="ARBA00023125"/>
    </source>
</evidence>
<keyword evidence="5" id="KW-0540">Nuclease</keyword>
<protein>
    <submittedName>
        <fullName evidence="5">Restriction endonuclease subunit S</fullName>
        <ecNumber evidence="5">3.1.21.-</ecNumber>
    </submittedName>
</protein>
<dbReference type="Pfam" id="PF01420">
    <property type="entry name" value="Methylase_S"/>
    <property type="match status" value="1"/>
</dbReference>
<comment type="caution">
    <text evidence="5">The sequence shown here is derived from an EMBL/GenBank/DDBJ whole genome shotgun (WGS) entry which is preliminary data.</text>
</comment>
<dbReference type="GO" id="GO:0016787">
    <property type="term" value="F:hydrolase activity"/>
    <property type="evidence" value="ECO:0007669"/>
    <property type="project" value="UniProtKB-KW"/>
</dbReference>
<evidence type="ECO:0000259" key="4">
    <source>
        <dbReference type="Pfam" id="PF01420"/>
    </source>
</evidence>
<keyword evidence="5" id="KW-0378">Hydrolase</keyword>
<dbReference type="InterPro" id="IPR000055">
    <property type="entry name" value="Restrct_endonuc_typeI_TRD"/>
</dbReference>
<keyword evidence="2" id="KW-0680">Restriction system</keyword>
<comment type="similarity">
    <text evidence="1">Belongs to the type-I restriction system S methylase family.</text>
</comment>
<dbReference type="EC" id="3.1.21.-" evidence="5"/>
<proteinExistence type="inferred from homology"/>
<sequence length="387" mass="44831">MVKTIKEVFKINGGNSGLTKRYLYSRRPKESTDAIPVYSGSIGEELSLGYIDNKYLDDLKTFTGPAVVICRKGLAGSMEYVTDELFTVNDDAYVMYVNDEYKESVNLEWASFNLQKLFYQISTSKNGNGTFSKTYAEKQDFDFPYIRNQNEELIMYRQLTYADSLIVKIQERIDDFLSRICMSNEMTEYKVSDVFYLDTGKRITRKTLYNNLNQFIGSENLIPIVSSGAKGNGIFGNATEDWLKNTYKRGRKTVNQSWDPWKNYVGADFIIDSSCVTWNTDGDAGTLFYRDYSFFPTDHCGVLIPKEKYTEKVNLKYFVYSQKYNFKQNSDRGNLHKEQMANLTFMLPDIDTQNKIAEKVDELLDFYNNLTLLRNKIVKLRTTELTL</sequence>
<reference evidence="5 6" key="1">
    <citation type="journal article" date="2024" name="Int. J. Syst. Evol. Microbiol.">
        <title>Virgibacillus tibetensis sp. nov., isolated from salt lake on the Tibetan Plateau of China.</title>
        <authorList>
            <person name="Phurbu D."/>
            <person name="Liu Z.-X."/>
            <person name="Wang R."/>
            <person name="Zheng Y.-Y."/>
            <person name="Liu H.-C."/>
            <person name="Zhou Y.-G."/>
            <person name="Yu Y.-J."/>
            <person name="Li A.-H."/>
        </authorList>
    </citation>
    <scope>NUCLEOTIDE SEQUENCE [LARGE SCALE GENOMIC DNA]</scope>
    <source>
        <strain evidence="5 6">C22-A2</strain>
    </source>
</reference>
<dbReference type="InterPro" id="IPR044946">
    <property type="entry name" value="Restrct_endonuc_typeI_TRD_sf"/>
</dbReference>
<evidence type="ECO:0000256" key="2">
    <source>
        <dbReference type="ARBA" id="ARBA00022747"/>
    </source>
</evidence>
<evidence type="ECO:0000313" key="6">
    <source>
        <dbReference type="Proteomes" id="UP001335737"/>
    </source>
</evidence>
<name>A0ABU6KK87_9BACI</name>
<gene>
    <name evidence="5" type="ORF">QGM71_17570</name>
</gene>
<dbReference type="SUPFAM" id="SSF116734">
    <property type="entry name" value="DNA methylase specificity domain"/>
    <property type="match status" value="2"/>
</dbReference>
<dbReference type="GO" id="GO:0004519">
    <property type="term" value="F:endonuclease activity"/>
    <property type="evidence" value="ECO:0007669"/>
    <property type="project" value="UniProtKB-KW"/>
</dbReference>
<dbReference type="RefSeq" id="WP_327608844.1">
    <property type="nucleotide sequence ID" value="NZ_JARZFX010000012.1"/>
</dbReference>
<keyword evidence="3" id="KW-0238">DNA-binding</keyword>
<evidence type="ECO:0000313" key="5">
    <source>
        <dbReference type="EMBL" id="MEC5425295.1"/>
    </source>
</evidence>
<accession>A0ABU6KK87</accession>
<keyword evidence="5" id="KW-0255">Endonuclease</keyword>